<evidence type="ECO:0000256" key="1">
    <source>
        <dbReference type="ARBA" id="ARBA00023002"/>
    </source>
</evidence>
<reference evidence="4" key="2">
    <citation type="submission" date="2021-04" db="EMBL/GenBank/DDBJ databases">
        <authorList>
            <person name="Gilroy R."/>
        </authorList>
    </citation>
    <scope>NUCLEOTIDE SEQUENCE</scope>
    <source>
        <strain evidence="4">ChiSxjej5B17-1746</strain>
    </source>
</reference>
<evidence type="ECO:0000313" key="4">
    <source>
        <dbReference type="EMBL" id="HIW79760.1"/>
    </source>
</evidence>
<protein>
    <submittedName>
        <fullName evidence="4">NAD(P)/FAD-dependent oxidoreductase</fullName>
    </submittedName>
</protein>
<dbReference type="InterPro" id="IPR036188">
    <property type="entry name" value="FAD/NAD-bd_sf"/>
</dbReference>
<dbReference type="Gene3D" id="1.10.10.1100">
    <property type="entry name" value="BFD-like [2Fe-2S]-binding domain"/>
    <property type="match status" value="1"/>
</dbReference>
<keyword evidence="1" id="KW-0560">Oxidoreductase</keyword>
<dbReference type="Gene3D" id="3.50.50.60">
    <property type="entry name" value="FAD/NAD(P)-binding domain"/>
    <property type="match status" value="2"/>
</dbReference>
<sequence>MIRQWDALVVGAGPAGLRAASVIAEAGLEVVLVDEQAGPGGQIYRHVTAPGAQGRFPDPADFRDGTAAVRRFERSGAHYLSESTVWFLEPGRALVSRGDETLDLRARNLIVAAGAMERPVPFRGWTLPGVMTAGAADILLKTADVAPQAPVALAGSGPLLYLAASHLIKRGVPLAAVLDQTPPRNVLRALPHLPAGLLGLPLLLRGASMMLATLRGAPVHRNVGRIEARGEGHVEEIVFTAGKETRNVRASTLLYHGGVIPRTHMASALGLDQRWDARQQCWTVASDALGRTSREGVYVAGDCARVRGAAVAALTGELAGLAVAERQGALGTRESRRRQRLLLRTLAVQTASKIFLDAWFSPRPDLYAVPDDVVVCRCENVRAADIREAVAEGLEEVNEVKLRTRAGMGNCQGRTCGPALAAIVAAAARRPLPDVGRLSVRAPLRPVPLEALRRLLEKK</sequence>
<dbReference type="PRINTS" id="PR00368">
    <property type="entry name" value="FADPNR"/>
</dbReference>
<comment type="caution">
    <text evidence="4">The sequence shown here is derived from an EMBL/GenBank/DDBJ whole genome shotgun (WGS) entry which is preliminary data.</text>
</comment>
<dbReference type="PANTHER" id="PTHR42949">
    <property type="entry name" value="ANAEROBIC GLYCEROL-3-PHOSPHATE DEHYDROGENASE SUBUNIT B"/>
    <property type="match status" value="1"/>
</dbReference>
<dbReference type="InterPro" id="IPR023753">
    <property type="entry name" value="FAD/NAD-binding_dom"/>
</dbReference>
<reference evidence="4" key="1">
    <citation type="journal article" date="2021" name="PeerJ">
        <title>Extensive microbial diversity within the chicken gut microbiome revealed by metagenomics and culture.</title>
        <authorList>
            <person name="Gilroy R."/>
            <person name="Ravi A."/>
            <person name="Getino M."/>
            <person name="Pursley I."/>
            <person name="Horton D.L."/>
            <person name="Alikhan N.F."/>
            <person name="Baker D."/>
            <person name="Gharbi K."/>
            <person name="Hall N."/>
            <person name="Watson M."/>
            <person name="Adriaenssens E.M."/>
            <person name="Foster-Nyarko E."/>
            <person name="Jarju S."/>
            <person name="Secka A."/>
            <person name="Antonio M."/>
            <person name="Oren A."/>
            <person name="Chaudhuri R.R."/>
            <person name="La Ragione R."/>
            <person name="Hildebrand F."/>
            <person name="Pallen M.J."/>
        </authorList>
    </citation>
    <scope>NUCLEOTIDE SEQUENCE</scope>
    <source>
        <strain evidence="4">ChiSxjej5B17-1746</strain>
    </source>
</reference>
<dbReference type="CDD" id="cd19946">
    <property type="entry name" value="GlpA-like_Fer2_BFD-like"/>
    <property type="match status" value="1"/>
</dbReference>
<dbReference type="Proteomes" id="UP000824264">
    <property type="component" value="Unassembled WGS sequence"/>
</dbReference>
<dbReference type="InterPro" id="IPR041854">
    <property type="entry name" value="BFD-like_2Fe2S-bd_dom_sf"/>
</dbReference>
<dbReference type="InterPro" id="IPR017224">
    <property type="entry name" value="Opine_Oxase_asu/HCN_bsu"/>
</dbReference>
<accession>A0A9D1R2N7</accession>
<dbReference type="SUPFAM" id="SSF51905">
    <property type="entry name" value="FAD/NAD(P)-binding domain"/>
    <property type="match status" value="1"/>
</dbReference>
<dbReference type="GO" id="GO:0016491">
    <property type="term" value="F:oxidoreductase activity"/>
    <property type="evidence" value="ECO:0007669"/>
    <property type="project" value="UniProtKB-KW"/>
</dbReference>
<feature type="domain" description="FAD/NAD(P)-binding" evidence="3">
    <location>
        <begin position="6"/>
        <end position="312"/>
    </location>
</feature>
<evidence type="ECO:0000259" key="3">
    <source>
        <dbReference type="Pfam" id="PF07992"/>
    </source>
</evidence>
<name>A0A9D1R2N7_9BACT</name>
<dbReference type="InterPro" id="IPR051691">
    <property type="entry name" value="Metab_Enz_Cyan_OpOx_G3PDH"/>
</dbReference>
<evidence type="ECO:0000259" key="2">
    <source>
        <dbReference type="Pfam" id="PF04324"/>
    </source>
</evidence>
<dbReference type="PRINTS" id="PR00469">
    <property type="entry name" value="PNDRDTASEII"/>
</dbReference>
<dbReference type="Pfam" id="PF07992">
    <property type="entry name" value="Pyr_redox_2"/>
    <property type="match status" value="1"/>
</dbReference>
<evidence type="ECO:0000313" key="5">
    <source>
        <dbReference type="Proteomes" id="UP000824264"/>
    </source>
</evidence>
<dbReference type="InterPro" id="IPR007419">
    <property type="entry name" value="BFD-like_2Fe2S-bd_dom"/>
</dbReference>
<dbReference type="PIRSF" id="PIRSF037495">
    <property type="entry name" value="Opine_OX_OoxA/HcnB"/>
    <property type="match status" value="1"/>
</dbReference>
<dbReference type="AlphaFoldDB" id="A0A9D1R2N7"/>
<organism evidence="4 5">
    <name type="scientific">Candidatus Bilophila faecipullorum</name>
    <dbReference type="NCBI Taxonomy" id="2838482"/>
    <lineage>
        <taxon>Bacteria</taxon>
        <taxon>Pseudomonadati</taxon>
        <taxon>Thermodesulfobacteriota</taxon>
        <taxon>Desulfovibrionia</taxon>
        <taxon>Desulfovibrionales</taxon>
        <taxon>Desulfovibrionaceae</taxon>
        <taxon>Bilophila</taxon>
    </lineage>
</organism>
<dbReference type="EMBL" id="DXGI01000433">
    <property type="protein sequence ID" value="HIW79760.1"/>
    <property type="molecule type" value="Genomic_DNA"/>
</dbReference>
<gene>
    <name evidence="4" type="ORF">H9874_11565</name>
</gene>
<proteinExistence type="predicted"/>
<dbReference type="Pfam" id="PF04324">
    <property type="entry name" value="Fer2_BFD"/>
    <property type="match status" value="1"/>
</dbReference>
<feature type="domain" description="BFD-like [2Fe-2S]-binding" evidence="2">
    <location>
        <begin position="374"/>
        <end position="425"/>
    </location>
</feature>
<dbReference type="PANTHER" id="PTHR42949:SF3">
    <property type="entry name" value="ANAEROBIC GLYCEROL-3-PHOSPHATE DEHYDROGENASE SUBUNIT B"/>
    <property type="match status" value="1"/>
</dbReference>